<accession>A0A9W4N233</accession>
<evidence type="ECO:0000313" key="2">
    <source>
        <dbReference type="EMBL" id="CAG8226411.1"/>
    </source>
</evidence>
<dbReference type="Proteomes" id="UP001152649">
    <property type="component" value="Unassembled WGS sequence"/>
</dbReference>
<keyword evidence="1" id="KW-0732">Signal</keyword>
<dbReference type="AlphaFoldDB" id="A0A9W4N233"/>
<organism evidence="2 3">
    <name type="scientific">Penicillium salamii</name>
    <dbReference type="NCBI Taxonomy" id="1612424"/>
    <lineage>
        <taxon>Eukaryota</taxon>
        <taxon>Fungi</taxon>
        <taxon>Dikarya</taxon>
        <taxon>Ascomycota</taxon>
        <taxon>Pezizomycotina</taxon>
        <taxon>Eurotiomycetes</taxon>
        <taxon>Eurotiomycetidae</taxon>
        <taxon>Eurotiales</taxon>
        <taxon>Aspergillaceae</taxon>
        <taxon>Penicillium</taxon>
    </lineage>
</organism>
<evidence type="ECO:0000313" key="3">
    <source>
        <dbReference type="Proteomes" id="UP001152649"/>
    </source>
</evidence>
<gene>
    <name evidence="2" type="ORF">PSALAMII_LOCUS171</name>
</gene>
<proteinExistence type="predicted"/>
<name>A0A9W4N233_9EURO</name>
<comment type="caution">
    <text evidence="2">The sequence shown here is derived from an EMBL/GenBank/DDBJ whole genome shotgun (WGS) entry which is preliminary data.</text>
</comment>
<protein>
    <submittedName>
        <fullName evidence="2">Uncharacterized protein</fullName>
    </submittedName>
</protein>
<feature type="signal peptide" evidence="1">
    <location>
        <begin position="1"/>
        <end position="17"/>
    </location>
</feature>
<evidence type="ECO:0000256" key="1">
    <source>
        <dbReference type="SAM" id="SignalP"/>
    </source>
</evidence>
<feature type="chain" id="PRO_5040872204" evidence="1">
    <location>
        <begin position="18"/>
        <end position="551"/>
    </location>
</feature>
<dbReference type="OrthoDB" id="3437411at2759"/>
<reference evidence="2" key="1">
    <citation type="submission" date="2021-07" db="EMBL/GenBank/DDBJ databases">
        <authorList>
            <person name="Branca A.L. A."/>
        </authorList>
    </citation>
    <scope>NUCLEOTIDE SEQUENCE</scope>
</reference>
<sequence>MRLVFSVLVCVFAMLLAFRPLAVNTVIKTISSRTLGLTTLFHAEPRNFSNRPVGELLGSAPDFARCKQADHDTYHQIFIKDDQESLDYTFGLLMNIVRRPCLGHLVKKIEYMHRPRDHEDYPILPYQRGLATDDMHLLERAVENAGFPGGKGQRIMSMLMQNKLSRDSERTTLGNCWAMDSDMLPTFVTQAIAAIIVSLSPNLETMAMTQIFRRHIELEQGEKWSKEFPLVEVFRYANSRPEGTHFLQNLRDVYLINHADHADGRYFADTDLIACLELFNKLPSIESFEIDVLESDGDHGKQTCEEKSSNISKIKINHSLLDSNYLLCVMKSIKTLEELQFTTGGRATRDGTPIFSPKAFLKGLAEHTRTLKILDLDTEEMILGYPGQEPSCSYFNWREYGGPRDYEFDPDDELDENDPELAAYRYITSIWDRDVTLKEFVALESLSISMGFLIYLAQGVEMDDSKRASVMLVDCLPDNLRSLHIRGYQKGESKLYDGQVNALMARFESGSLRLEEIKGVHELIPNGRQVEDPDKNEHLLWSLEDLGYPEW</sequence>
<keyword evidence="3" id="KW-1185">Reference proteome</keyword>
<dbReference type="EMBL" id="CAJVPG010000011">
    <property type="protein sequence ID" value="CAG8226411.1"/>
    <property type="molecule type" value="Genomic_DNA"/>
</dbReference>